<evidence type="ECO:0000313" key="7">
    <source>
        <dbReference type="Proteomes" id="UP000295357"/>
    </source>
</evidence>
<dbReference type="Proteomes" id="UP000295357">
    <property type="component" value="Unassembled WGS sequence"/>
</dbReference>
<dbReference type="PROSITE" id="PS50893">
    <property type="entry name" value="ABC_TRANSPORTER_2"/>
    <property type="match status" value="1"/>
</dbReference>
<dbReference type="InterPro" id="IPR017871">
    <property type="entry name" value="ABC_transporter-like_CS"/>
</dbReference>
<gene>
    <name evidence="6" type="ORF">DFR39_106185</name>
</gene>
<evidence type="ECO:0000313" key="6">
    <source>
        <dbReference type="EMBL" id="TDP07921.1"/>
    </source>
</evidence>
<keyword evidence="1" id="KW-0813">Transport</keyword>
<dbReference type="AlphaFoldDB" id="A0A4R6N028"/>
<feature type="domain" description="ABC transporter" evidence="5">
    <location>
        <begin position="2"/>
        <end position="220"/>
    </location>
</feature>
<keyword evidence="2" id="KW-0472">Membrane</keyword>
<keyword evidence="4 6" id="KW-0067">ATP-binding</keyword>
<accession>A0A4R6N028</accession>
<dbReference type="GO" id="GO:0016887">
    <property type="term" value="F:ATP hydrolysis activity"/>
    <property type="evidence" value="ECO:0007669"/>
    <property type="project" value="InterPro"/>
</dbReference>
<dbReference type="SMART" id="SM00382">
    <property type="entry name" value="AAA"/>
    <property type="match status" value="1"/>
</dbReference>
<dbReference type="GO" id="GO:0005524">
    <property type="term" value="F:ATP binding"/>
    <property type="evidence" value="ECO:0007669"/>
    <property type="project" value="UniProtKB-KW"/>
</dbReference>
<keyword evidence="2" id="KW-1003">Cell membrane</keyword>
<proteinExistence type="predicted"/>
<dbReference type="Gene3D" id="3.40.50.300">
    <property type="entry name" value="P-loop containing nucleotide triphosphate hydrolases"/>
    <property type="match status" value="1"/>
</dbReference>
<evidence type="ECO:0000256" key="4">
    <source>
        <dbReference type="ARBA" id="ARBA00022840"/>
    </source>
</evidence>
<dbReference type="InterPro" id="IPR003439">
    <property type="entry name" value="ABC_transporter-like_ATP-bd"/>
</dbReference>
<dbReference type="PANTHER" id="PTHR42781:SF4">
    <property type="entry name" value="SPERMIDINE_PUTRESCINE IMPORT ATP-BINDING PROTEIN POTA"/>
    <property type="match status" value="1"/>
</dbReference>
<reference evidence="6 7" key="1">
    <citation type="submission" date="2019-03" db="EMBL/GenBank/DDBJ databases">
        <title>Genomic Encyclopedia of Type Strains, Phase IV (KMG-IV): sequencing the most valuable type-strain genomes for metagenomic binning, comparative biology and taxonomic classification.</title>
        <authorList>
            <person name="Goeker M."/>
        </authorList>
    </citation>
    <scope>NUCLEOTIDE SEQUENCE [LARGE SCALE GENOMIC DNA]</scope>
    <source>
        <strain evidence="6 7">DSM 25082</strain>
    </source>
</reference>
<organism evidence="6 7">
    <name type="scientific">Roseateles asaccharophilus</name>
    <dbReference type="NCBI Taxonomy" id="582607"/>
    <lineage>
        <taxon>Bacteria</taxon>
        <taxon>Pseudomonadati</taxon>
        <taxon>Pseudomonadota</taxon>
        <taxon>Betaproteobacteria</taxon>
        <taxon>Burkholderiales</taxon>
        <taxon>Sphaerotilaceae</taxon>
        <taxon>Roseateles</taxon>
    </lineage>
</organism>
<evidence type="ECO:0000256" key="2">
    <source>
        <dbReference type="ARBA" id="ARBA00022475"/>
    </source>
</evidence>
<dbReference type="EMBL" id="SNXE01000006">
    <property type="protein sequence ID" value="TDP07921.1"/>
    <property type="molecule type" value="Genomic_DNA"/>
</dbReference>
<dbReference type="OrthoDB" id="5298774at2"/>
<dbReference type="InterPro" id="IPR050093">
    <property type="entry name" value="ABC_SmlMolc_Importer"/>
</dbReference>
<dbReference type="SUPFAM" id="SSF52540">
    <property type="entry name" value="P-loop containing nucleoside triphosphate hydrolases"/>
    <property type="match status" value="1"/>
</dbReference>
<protein>
    <submittedName>
        <fullName evidence="6">Molybdate transport system ATP-binding protein</fullName>
    </submittedName>
</protein>
<dbReference type="PROSITE" id="PS00211">
    <property type="entry name" value="ABC_TRANSPORTER_1"/>
    <property type="match status" value="1"/>
</dbReference>
<dbReference type="Pfam" id="PF00005">
    <property type="entry name" value="ABC_tran"/>
    <property type="match status" value="1"/>
</dbReference>
<sequence>MIWDVDVRRVFEQAGRRFELQARFASDARRLVLLGPSGAGKSQTLKIIAGLARADAGHVRLLGRSLQDSARGLNLPARERRLGYVFQDYALFPHLTVRQNVAFGLAGGWRNPARGLAHPELTHWLQTLGLSELAEHYPEQISGGQRQRVALARALVGRPQALLLDEPFAALDSPLRRRLRQELLGLLNSLDLPMLLITHDEEDAEALAEQLLRMDQGRLL</sequence>
<evidence type="ECO:0000259" key="5">
    <source>
        <dbReference type="PROSITE" id="PS50893"/>
    </source>
</evidence>
<evidence type="ECO:0000256" key="3">
    <source>
        <dbReference type="ARBA" id="ARBA00022741"/>
    </source>
</evidence>
<dbReference type="InterPro" id="IPR003593">
    <property type="entry name" value="AAA+_ATPase"/>
</dbReference>
<dbReference type="InterPro" id="IPR027417">
    <property type="entry name" value="P-loop_NTPase"/>
</dbReference>
<keyword evidence="3" id="KW-0547">Nucleotide-binding</keyword>
<keyword evidence="7" id="KW-1185">Reference proteome</keyword>
<dbReference type="PANTHER" id="PTHR42781">
    <property type="entry name" value="SPERMIDINE/PUTRESCINE IMPORT ATP-BINDING PROTEIN POTA"/>
    <property type="match status" value="1"/>
</dbReference>
<comment type="caution">
    <text evidence="6">The sequence shown here is derived from an EMBL/GenBank/DDBJ whole genome shotgun (WGS) entry which is preliminary data.</text>
</comment>
<dbReference type="RefSeq" id="WP_133604201.1">
    <property type="nucleotide sequence ID" value="NZ_JAUFPJ010000007.1"/>
</dbReference>
<evidence type="ECO:0000256" key="1">
    <source>
        <dbReference type="ARBA" id="ARBA00022448"/>
    </source>
</evidence>
<name>A0A4R6N028_9BURK</name>